<dbReference type="AlphaFoldDB" id="A0A6A5Q7F9"/>
<accession>A0A6A5Q7F9</accession>
<feature type="compositionally biased region" description="Basic and acidic residues" evidence="1">
    <location>
        <begin position="447"/>
        <end position="457"/>
    </location>
</feature>
<feature type="compositionally biased region" description="Basic and acidic residues" evidence="1">
    <location>
        <begin position="317"/>
        <end position="341"/>
    </location>
</feature>
<sequence>MACKRDSKKGKNIEKDRTDEEEGDRADPTDNALIEEVEYTHVPTYSSGRTGLEERYTLNGRKDVLRKLQEEEPQKEEKNNQKLREWCSIPYLAADLATKAQPYEAAKAAEAQRNPNNAHNDRRYAEARLEDFLYFQEENHRRLRLGVINPSRRVEAEADRLGNTITAKDRLCPPRLGPQDLHLWTPLWRRDPVGLSRYGGNDELERMAFNLDLAAIETERLKYAGEEHSMRRVQQRDAYGRIRPNTSNIQMQGSGESRTAHDRWREIQTDQGLFIAAKETSWDWLTSYDCLDRVGRHDQLIVIPTSAVRDLQPPDPNDGHDGEYDMIKKPDYDPNLDKDLPGDSPSGDGDKSREISQPVLEESVASRDESEGAGDDQAEKPSNVQPPPHGSKRKPDASKPKTEGTKKNKAAASKRGGKESKAPTKATGEDDWKKRRANIDYPYARNEITRPKKEAEE</sequence>
<organism evidence="2 3">
    <name type="scientific">Ampelomyces quisqualis</name>
    <name type="common">Powdery mildew agent</name>
    <dbReference type="NCBI Taxonomy" id="50730"/>
    <lineage>
        <taxon>Eukaryota</taxon>
        <taxon>Fungi</taxon>
        <taxon>Dikarya</taxon>
        <taxon>Ascomycota</taxon>
        <taxon>Pezizomycotina</taxon>
        <taxon>Dothideomycetes</taxon>
        <taxon>Pleosporomycetidae</taxon>
        <taxon>Pleosporales</taxon>
        <taxon>Pleosporineae</taxon>
        <taxon>Phaeosphaeriaceae</taxon>
        <taxon>Ampelomyces</taxon>
    </lineage>
</organism>
<feature type="compositionally biased region" description="Basic and acidic residues" evidence="1">
    <location>
        <begin position="393"/>
        <end position="406"/>
    </location>
</feature>
<name>A0A6A5Q7F9_AMPQU</name>
<evidence type="ECO:0000313" key="2">
    <source>
        <dbReference type="EMBL" id="KAF1911465.1"/>
    </source>
</evidence>
<dbReference type="EMBL" id="ML979144">
    <property type="protein sequence ID" value="KAF1911465.1"/>
    <property type="molecule type" value="Genomic_DNA"/>
</dbReference>
<evidence type="ECO:0000256" key="1">
    <source>
        <dbReference type="SAM" id="MobiDB-lite"/>
    </source>
</evidence>
<feature type="compositionally biased region" description="Basic and acidic residues" evidence="1">
    <location>
        <begin position="9"/>
        <end position="18"/>
    </location>
</feature>
<keyword evidence="3" id="KW-1185">Reference proteome</keyword>
<reference evidence="2" key="1">
    <citation type="journal article" date="2020" name="Stud. Mycol.">
        <title>101 Dothideomycetes genomes: a test case for predicting lifestyles and emergence of pathogens.</title>
        <authorList>
            <person name="Haridas S."/>
            <person name="Albert R."/>
            <person name="Binder M."/>
            <person name="Bloem J."/>
            <person name="Labutti K."/>
            <person name="Salamov A."/>
            <person name="Andreopoulos B."/>
            <person name="Baker S."/>
            <person name="Barry K."/>
            <person name="Bills G."/>
            <person name="Bluhm B."/>
            <person name="Cannon C."/>
            <person name="Castanera R."/>
            <person name="Culley D."/>
            <person name="Daum C."/>
            <person name="Ezra D."/>
            <person name="Gonzalez J."/>
            <person name="Henrissat B."/>
            <person name="Kuo A."/>
            <person name="Liang C."/>
            <person name="Lipzen A."/>
            <person name="Lutzoni F."/>
            <person name="Magnuson J."/>
            <person name="Mondo S."/>
            <person name="Nolan M."/>
            <person name="Ohm R."/>
            <person name="Pangilinan J."/>
            <person name="Park H.-J."/>
            <person name="Ramirez L."/>
            <person name="Alfaro M."/>
            <person name="Sun H."/>
            <person name="Tritt A."/>
            <person name="Yoshinaga Y."/>
            <person name="Zwiers L.-H."/>
            <person name="Turgeon B."/>
            <person name="Goodwin S."/>
            <person name="Spatafora J."/>
            <person name="Crous P."/>
            <person name="Grigoriev I."/>
        </authorList>
    </citation>
    <scope>NUCLEOTIDE SEQUENCE</scope>
    <source>
        <strain evidence="2">HMLAC05119</strain>
    </source>
</reference>
<dbReference type="Proteomes" id="UP000800096">
    <property type="component" value="Unassembled WGS sequence"/>
</dbReference>
<dbReference type="OrthoDB" id="3798423at2759"/>
<feature type="region of interest" description="Disordered" evidence="1">
    <location>
        <begin position="1"/>
        <end position="32"/>
    </location>
</feature>
<evidence type="ECO:0000313" key="3">
    <source>
        <dbReference type="Proteomes" id="UP000800096"/>
    </source>
</evidence>
<proteinExistence type="predicted"/>
<feature type="region of interest" description="Disordered" evidence="1">
    <location>
        <begin position="305"/>
        <end position="457"/>
    </location>
</feature>
<feature type="compositionally biased region" description="Basic and acidic residues" evidence="1">
    <location>
        <begin position="416"/>
        <end position="433"/>
    </location>
</feature>
<protein>
    <submittedName>
        <fullName evidence="2">Uncharacterized protein</fullName>
    </submittedName>
</protein>
<gene>
    <name evidence="2" type="ORF">BDU57DRAFT_533567</name>
</gene>